<dbReference type="InterPro" id="IPR000408">
    <property type="entry name" value="Reg_chr_condens"/>
</dbReference>
<dbReference type="RefSeq" id="WP_377907623.1">
    <property type="nucleotide sequence ID" value="NZ_JBHSGK010000001.1"/>
</dbReference>
<evidence type="ECO:0000313" key="5">
    <source>
        <dbReference type="EMBL" id="MFC4734997.1"/>
    </source>
</evidence>
<evidence type="ECO:0000256" key="3">
    <source>
        <dbReference type="HAMAP-Rule" id="MF_00068"/>
    </source>
</evidence>
<dbReference type="Pfam" id="PF20741">
    <property type="entry name" value="GKRP-like_C"/>
    <property type="match status" value="1"/>
</dbReference>
<feature type="domain" description="SIS" evidence="4">
    <location>
        <begin position="57"/>
        <end position="220"/>
    </location>
</feature>
<comment type="function">
    <text evidence="3">Specifically catalyzes the cleavage of the D-lactyl ether substituent of MurNAc 6-phosphate, producing GlcNAc 6-phosphate and D-lactate.</text>
</comment>
<name>A0ABV9NNV1_9BACI</name>
<comment type="subunit">
    <text evidence="3">Homodimer.</text>
</comment>
<dbReference type="Gene3D" id="1.10.8.1080">
    <property type="match status" value="1"/>
</dbReference>
<accession>A0ABV9NNV1</accession>
<dbReference type="Pfam" id="PF22645">
    <property type="entry name" value="GKRP_SIS_N"/>
    <property type="match status" value="1"/>
</dbReference>
<feature type="active site" description="Proton donor" evidence="3">
    <location>
        <position position="85"/>
    </location>
</feature>
<dbReference type="EC" id="4.2.1.126" evidence="3"/>
<comment type="miscellaneous">
    <text evidence="3">A lyase-type mechanism (elimination/hydration) is suggested for the cleavage of the lactyl ether bond of MurNAc 6-phosphate, with the formation of an alpha,beta-unsaturated aldehyde intermediate with (E)-stereochemistry, followed by the syn addition of water to give product.</text>
</comment>
<dbReference type="InterPro" id="IPR005488">
    <property type="entry name" value="Etherase_MurQ"/>
</dbReference>
<proteinExistence type="inferred from homology"/>
<dbReference type="PANTHER" id="PTHR10088:SF4">
    <property type="entry name" value="GLUCOKINASE REGULATORY PROTEIN"/>
    <property type="match status" value="1"/>
</dbReference>
<dbReference type="InterPro" id="IPR005486">
    <property type="entry name" value="Glucokinase_regulatory_CS"/>
</dbReference>
<comment type="pathway">
    <text evidence="3">Amino-sugar metabolism; N-acetylmuramate degradation.</text>
</comment>
<dbReference type="InterPro" id="IPR001347">
    <property type="entry name" value="SIS_dom"/>
</dbReference>
<reference evidence="6" key="1">
    <citation type="journal article" date="2019" name="Int. J. Syst. Evol. Microbiol.">
        <title>The Global Catalogue of Microorganisms (GCM) 10K type strain sequencing project: providing services to taxonomists for standard genome sequencing and annotation.</title>
        <authorList>
            <consortium name="The Broad Institute Genomics Platform"/>
            <consortium name="The Broad Institute Genome Sequencing Center for Infectious Disease"/>
            <person name="Wu L."/>
            <person name="Ma J."/>
        </authorList>
    </citation>
    <scope>NUCLEOTIDE SEQUENCE [LARGE SCALE GENOMIC DNA]</scope>
    <source>
        <strain evidence="6">JCM 12165</strain>
    </source>
</reference>
<evidence type="ECO:0000256" key="2">
    <source>
        <dbReference type="ARBA" id="ARBA00023277"/>
    </source>
</evidence>
<dbReference type="NCBIfam" id="TIGR00274">
    <property type="entry name" value="N-acetylmuramic acid 6-phosphate etherase"/>
    <property type="match status" value="1"/>
</dbReference>
<comment type="caution">
    <text evidence="5">The sequence shown here is derived from an EMBL/GenBank/DDBJ whole genome shotgun (WGS) entry which is preliminary data.</text>
</comment>
<dbReference type="InterPro" id="IPR040190">
    <property type="entry name" value="MURQ/GCKR"/>
</dbReference>
<keyword evidence="1 3" id="KW-0456">Lyase</keyword>
<dbReference type="InterPro" id="IPR046348">
    <property type="entry name" value="SIS_dom_sf"/>
</dbReference>
<dbReference type="CDD" id="cd05007">
    <property type="entry name" value="SIS_Etherase"/>
    <property type="match status" value="1"/>
</dbReference>
<dbReference type="EMBL" id="JBHSGK010000001">
    <property type="protein sequence ID" value="MFC4734997.1"/>
    <property type="molecule type" value="Genomic_DNA"/>
</dbReference>
<dbReference type="Gene3D" id="3.40.50.10490">
    <property type="entry name" value="Glucose-6-phosphate isomerase like protein, domain 1"/>
    <property type="match status" value="1"/>
</dbReference>
<dbReference type="PROSITE" id="PS51464">
    <property type="entry name" value="SIS"/>
    <property type="match status" value="1"/>
</dbReference>
<sequence length="306" mass="32455">MGKELSALLTEQRNPASMRLSDMSTADMLKTMNQEDKKVADAVAEALPAVEQAIERIVEKLERGGRLFYVGAGTSGRLGYMDSSECPPTFMTDPEMVQTVMAGGDGAVEQAKENSEDDGVQGKRDLQGRMLRATDAVIGITASGRTPYPIGAVTYAREIGAAAISLSCNPQSEISAYADVAIEVITGPEVLTGSTRLKAGSAHKMVLNMISTSVMVKLGKVHENLMVDVHASNYKLRERAKQIVSDLTGLSVTEAHDVLEKASWKVKPAIVMIKAGVGVDEALEAIENSNGCVKQAASQAQAGKQG</sequence>
<gene>
    <name evidence="3 5" type="primary">murQ</name>
    <name evidence="5" type="ORF">ACFO4L_00235</name>
</gene>
<evidence type="ECO:0000313" key="6">
    <source>
        <dbReference type="Proteomes" id="UP001595896"/>
    </source>
</evidence>
<dbReference type="GO" id="GO:0016829">
    <property type="term" value="F:lyase activity"/>
    <property type="evidence" value="ECO:0007669"/>
    <property type="project" value="UniProtKB-KW"/>
</dbReference>
<comment type="catalytic activity">
    <reaction evidence="3">
        <text>N-acetyl-D-muramate 6-phosphate + H2O = N-acetyl-D-glucosamine 6-phosphate + (R)-lactate</text>
        <dbReference type="Rhea" id="RHEA:26410"/>
        <dbReference type="ChEBI" id="CHEBI:15377"/>
        <dbReference type="ChEBI" id="CHEBI:16004"/>
        <dbReference type="ChEBI" id="CHEBI:57513"/>
        <dbReference type="ChEBI" id="CHEBI:58722"/>
        <dbReference type="EC" id="4.2.1.126"/>
    </reaction>
</comment>
<dbReference type="NCBIfam" id="NF009222">
    <property type="entry name" value="PRK12570.1"/>
    <property type="match status" value="1"/>
</dbReference>
<evidence type="ECO:0000259" key="4">
    <source>
        <dbReference type="PROSITE" id="PS51464"/>
    </source>
</evidence>
<dbReference type="PROSITE" id="PS50012">
    <property type="entry name" value="RCC1_3"/>
    <property type="match status" value="1"/>
</dbReference>
<keyword evidence="6" id="KW-1185">Reference proteome</keyword>
<dbReference type="PANTHER" id="PTHR10088">
    <property type="entry name" value="GLUCOKINASE REGULATORY PROTEIN"/>
    <property type="match status" value="1"/>
</dbReference>
<protein>
    <recommendedName>
        <fullName evidence="3">N-acetylmuramic acid 6-phosphate etherase</fullName>
        <shortName evidence="3">MurNAc-6-P etherase</shortName>
        <ecNumber evidence="3">4.2.1.126</ecNumber>
    </recommendedName>
    <alternativeName>
        <fullName evidence="3">N-acetylmuramic acid 6-phosphate hydrolase</fullName>
    </alternativeName>
    <alternativeName>
        <fullName evidence="3">N-acetylmuramic acid 6-phosphate lyase</fullName>
    </alternativeName>
</protein>
<dbReference type="SUPFAM" id="SSF53697">
    <property type="entry name" value="SIS domain"/>
    <property type="match status" value="1"/>
</dbReference>
<dbReference type="Proteomes" id="UP001595896">
    <property type="component" value="Unassembled WGS sequence"/>
</dbReference>
<evidence type="ECO:0000256" key="1">
    <source>
        <dbReference type="ARBA" id="ARBA00023239"/>
    </source>
</evidence>
<organism evidence="5 6">
    <name type="scientific">Bacillus daqingensis</name>
    <dbReference type="NCBI Taxonomy" id="872396"/>
    <lineage>
        <taxon>Bacteria</taxon>
        <taxon>Bacillati</taxon>
        <taxon>Bacillota</taxon>
        <taxon>Bacilli</taxon>
        <taxon>Bacillales</taxon>
        <taxon>Bacillaceae</taxon>
        <taxon>Bacillus</taxon>
    </lineage>
</organism>
<keyword evidence="2 3" id="KW-0119">Carbohydrate metabolism</keyword>
<dbReference type="NCBIfam" id="NF003915">
    <property type="entry name" value="PRK05441.1"/>
    <property type="match status" value="1"/>
</dbReference>
<comment type="similarity">
    <text evidence="3">Belongs to the GCKR-like family. MurNAc-6-P etherase subfamily.</text>
</comment>
<dbReference type="PROSITE" id="PS01272">
    <property type="entry name" value="GCKR"/>
    <property type="match status" value="1"/>
</dbReference>
<feature type="active site" evidence="3">
    <location>
        <position position="116"/>
    </location>
</feature>
<dbReference type="HAMAP" id="MF_00068">
    <property type="entry name" value="MurQ"/>
    <property type="match status" value="1"/>
</dbReference>